<accession>A0A4P9XP75</accession>
<keyword evidence="3" id="KW-1185">Reference proteome</keyword>
<dbReference type="CDD" id="cd23814">
    <property type="entry name" value="UEV_AKTIP"/>
    <property type="match status" value="1"/>
</dbReference>
<dbReference type="InterPro" id="IPR000608">
    <property type="entry name" value="UBC"/>
</dbReference>
<gene>
    <name evidence="2" type="ORF">THASP1DRAFT_17365</name>
</gene>
<dbReference type="Proteomes" id="UP000271241">
    <property type="component" value="Unassembled WGS sequence"/>
</dbReference>
<dbReference type="AlphaFoldDB" id="A0A4P9XP75"/>
<evidence type="ECO:0000259" key="1">
    <source>
        <dbReference type="PROSITE" id="PS50127"/>
    </source>
</evidence>
<evidence type="ECO:0000313" key="3">
    <source>
        <dbReference type="Proteomes" id="UP000271241"/>
    </source>
</evidence>
<dbReference type="Gene3D" id="3.10.110.10">
    <property type="entry name" value="Ubiquitin Conjugating Enzyme"/>
    <property type="match status" value="1"/>
</dbReference>
<sequence length="218" mass="24760">NLRNPKHCPPGIYMMPGLDDMDSDGYYRGAVFKFKLAIPEEYPNRAPSITFITDVFHPLVDPNGRMMLRARFPRWEAHRDHIFHVLRYLRDAFRRSSLDRLDEAQCPNREALQMYKDEPALFAKLAQQCSGISTKDSILYDNYPESNSIRFTRLTDVKHGAWPRSACICSFICPADQAALLRACRRSTQSDDGECGKCKEHSVPCCLSAHACALALSA</sequence>
<dbReference type="SUPFAM" id="SSF54495">
    <property type="entry name" value="UBC-like"/>
    <property type="match status" value="1"/>
</dbReference>
<dbReference type="PANTHER" id="PTHR24068">
    <property type="entry name" value="UBIQUITIN-CONJUGATING ENZYME E2"/>
    <property type="match status" value="1"/>
</dbReference>
<protein>
    <submittedName>
        <fullName evidence="2">Ubiquitin-conjugating enzyme/RWD-like protein</fullName>
    </submittedName>
</protein>
<dbReference type="PROSITE" id="PS50127">
    <property type="entry name" value="UBC_2"/>
    <property type="match status" value="1"/>
</dbReference>
<dbReference type="InterPro" id="IPR016135">
    <property type="entry name" value="UBQ-conjugating_enzyme/RWD"/>
</dbReference>
<dbReference type="EMBL" id="KZ992747">
    <property type="protein sequence ID" value="RKP07231.1"/>
    <property type="molecule type" value="Genomic_DNA"/>
</dbReference>
<reference evidence="3" key="1">
    <citation type="journal article" date="2018" name="Nat. Microbiol.">
        <title>Leveraging single-cell genomics to expand the fungal tree of life.</title>
        <authorList>
            <person name="Ahrendt S.R."/>
            <person name="Quandt C.A."/>
            <person name="Ciobanu D."/>
            <person name="Clum A."/>
            <person name="Salamov A."/>
            <person name="Andreopoulos B."/>
            <person name="Cheng J.F."/>
            <person name="Woyke T."/>
            <person name="Pelin A."/>
            <person name="Henrissat B."/>
            <person name="Reynolds N.K."/>
            <person name="Benny G.L."/>
            <person name="Smith M.E."/>
            <person name="James T.Y."/>
            <person name="Grigoriev I.V."/>
        </authorList>
    </citation>
    <scope>NUCLEOTIDE SEQUENCE [LARGE SCALE GENOMIC DNA]</scope>
    <source>
        <strain evidence="3">RSA 1356</strain>
    </source>
</reference>
<dbReference type="STRING" id="78915.A0A4P9XP75"/>
<dbReference type="OrthoDB" id="5596422at2759"/>
<organism evidence="2 3">
    <name type="scientific">Thamnocephalis sphaerospora</name>
    <dbReference type="NCBI Taxonomy" id="78915"/>
    <lineage>
        <taxon>Eukaryota</taxon>
        <taxon>Fungi</taxon>
        <taxon>Fungi incertae sedis</taxon>
        <taxon>Zoopagomycota</taxon>
        <taxon>Zoopagomycotina</taxon>
        <taxon>Zoopagomycetes</taxon>
        <taxon>Zoopagales</taxon>
        <taxon>Sigmoideomycetaceae</taxon>
        <taxon>Thamnocephalis</taxon>
    </lineage>
</organism>
<name>A0A4P9XP75_9FUNG</name>
<feature type="domain" description="UBC core" evidence="1">
    <location>
        <begin position="1"/>
        <end position="135"/>
    </location>
</feature>
<feature type="non-terminal residue" evidence="2">
    <location>
        <position position="1"/>
    </location>
</feature>
<dbReference type="Pfam" id="PF00179">
    <property type="entry name" value="UQ_con"/>
    <property type="match status" value="1"/>
</dbReference>
<evidence type="ECO:0000313" key="2">
    <source>
        <dbReference type="EMBL" id="RKP07231.1"/>
    </source>
</evidence>
<proteinExistence type="predicted"/>